<feature type="domain" description="6-phosphogluconate dehydrogenase C-terminal" evidence="19">
    <location>
        <begin position="344"/>
        <end position="632"/>
    </location>
</feature>
<dbReference type="GO" id="GO:0050661">
    <property type="term" value="F:NADP binding"/>
    <property type="evidence" value="ECO:0007669"/>
    <property type="project" value="InterPro"/>
</dbReference>
<keyword evidence="15 18" id="KW-0570">Pentose shunt</keyword>
<evidence type="ECO:0000256" key="13">
    <source>
        <dbReference type="ARBA" id="ARBA00023002"/>
    </source>
</evidence>
<dbReference type="EC" id="1.1.1.44" evidence="18"/>
<dbReference type="AlphaFoldDB" id="A0A937D581"/>
<comment type="function">
    <text evidence="1">Catalyzes the oxidative decarboxylation of 6-phosphogluconate to ribulose 5-phosphate and CO(2), with concomitant reduction of NADP to NADPH.</text>
</comment>
<dbReference type="PANTHER" id="PTHR11811">
    <property type="entry name" value="6-PHOSPHOGLUCONATE DEHYDROGENASE"/>
    <property type="match status" value="1"/>
</dbReference>
<organism evidence="20 21">
    <name type="scientific">Aquimarina mytili</name>
    <dbReference type="NCBI Taxonomy" id="874423"/>
    <lineage>
        <taxon>Bacteria</taxon>
        <taxon>Pseudomonadati</taxon>
        <taxon>Bacteroidota</taxon>
        <taxon>Flavobacteriia</taxon>
        <taxon>Flavobacteriales</taxon>
        <taxon>Flavobacteriaceae</taxon>
        <taxon>Aquimarina</taxon>
    </lineage>
</organism>
<evidence type="ECO:0000256" key="2">
    <source>
        <dbReference type="ARBA" id="ARBA00004761"/>
    </source>
</evidence>
<dbReference type="SMART" id="SM01350">
    <property type="entry name" value="6PGD"/>
    <property type="match status" value="1"/>
</dbReference>
<dbReference type="PRINTS" id="PR00076">
    <property type="entry name" value="6PGDHDRGNASE"/>
</dbReference>
<evidence type="ECO:0000256" key="9">
    <source>
        <dbReference type="ARBA" id="ARBA00022741"/>
    </source>
</evidence>
<dbReference type="Gene3D" id="1.10.1040.10">
    <property type="entry name" value="N-(1-d-carboxylethyl)-l-norvaline Dehydrogenase, domain 2"/>
    <property type="match status" value="1"/>
</dbReference>
<keyword evidence="13 18" id="KW-0560">Oxidoreductase</keyword>
<evidence type="ECO:0000256" key="3">
    <source>
        <dbReference type="ARBA" id="ARBA00004874"/>
    </source>
</evidence>
<keyword evidence="12 18" id="KW-0521">NADP</keyword>
<evidence type="ECO:0000313" key="20">
    <source>
        <dbReference type="EMBL" id="MBL0683019.1"/>
    </source>
</evidence>
<dbReference type="InterPro" id="IPR006115">
    <property type="entry name" value="6PGDH_NADP-bd"/>
</dbReference>
<dbReference type="InterPro" id="IPR036291">
    <property type="entry name" value="NAD(P)-bd_dom_sf"/>
</dbReference>
<dbReference type="Gene3D" id="3.40.50.300">
    <property type="entry name" value="P-loop containing nucleotide triphosphate hydrolases"/>
    <property type="match status" value="1"/>
</dbReference>
<dbReference type="SUPFAM" id="SSF51735">
    <property type="entry name" value="NAD(P)-binding Rossmann-fold domains"/>
    <property type="match status" value="1"/>
</dbReference>
<comment type="pathway">
    <text evidence="3 18">Carbohydrate degradation; pentose phosphate pathway; D-ribulose 5-phosphate from D-glucose 6-phosphate (oxidative stage): step 3/3.</text>
</comment>
<comment type="similarity">
    <text evidence="4 18">Belongs to the 6-phosphogluconate dehydrogenase family.</text>
</comment>
<comment type="catalytic activity">
    <reaction evidence="17 18">
        <text>6-phospho-D-gluconate + NADP(+) = D-ribulose 5-phosphate + CO2 + NADPH</text>
        <dbReference type="Rhea" id="RHEA:10116"/>
        <dbReference type="ChEBI" id="CHEBI:16526"/>
        <dbReference type="ChEBI" id="CHEBI:57783"/>
        <dbReference type="ChEBI" id="CHEBI:58121"/>
        <dbReference type="ChEBI" id="CHEBI:58349"/>
        <dbReference type="ChEBI" id="CHEBI:58759"/>
        <dbReference type="EC" id="1.1.1.44"/>
    </reaction>
</comment>
<dbReference type="Proteomes" id="UP000651057">
    <property type="component" value="Unassembled WGS sequence"/>
</dbReference>
<evidence type="ECO:0000256" key="6">
    <source>
        <dbReference type="ARBA" id="ARBA00011738"/>
    </source>
</evidence>
<evidence type="ECO:0000256" key="1">
    <source>
        <dbReference type="ARBA" id="ARBA00002526"/>
    </source>
</evidence>
<dbReference type="FunFam" id="3.40.50.300:FF:000522">
    <property type="entry name" value="Gluconokinase"/>
    <property type="match status" value="1"/>
</dbReference>
<dbReference type="GO" id="GO:0019521">
    <property type="term" value="P:D-gluconate metabolic process"/>
    <property type="evidence" value="ECO:0007669"/>
    <property type="project" value="UniProtKB-KW"/>
</dbReference>
<dbReference type="NCBIfam" id="TIGR01313">
    <property type="entry name" value="therm_gnt_kin"/>
    <property type="match status" value="1"/>
</dbReference>
<dbReference type="InterPro" id="IPR006183">
    <property type="entry name" value="Pgluconate_DH"/>
</dbReference>
<evidence type="ECO:0000256" key="5">
    <source>
        <dbReference type="ARBA" id="ARBA00008420"/>
    </source>
</evidence>
<comment type="caution">
    <text evidence="20">The sequence shown here is derived from an EMBL/GenBank/DDBJ whole genome shotgun (WGS) entry which is preliminary data.</text>
</comment>
<comment type="pathway">
    <text evidence="2">Carbohydrate acid metabolism.</text>
</comment>
<dbReference type="NCBIfam" id="TIGR00873">
    <property type="entry name" value="gnd"/>
    <property type="match status" value="1"/>
</dbReference>
<dbReference type="InterPro" id="IPR008927">
    <property type="entry name" value="6-PGluconate_DH-like_C_sf"/>
</dbReference>
<name>A0A937D581_9FLAO</name>
<dbReference type="SUPFAM" id="SSF48179">
    <property type="entry name" value="6-phosphogluconate dehydrogenase C-terminal domain-like"/>
    <property type="match status" value="1"/>
</dbReference>
<protein>
    <recommendedName>
        <fullName evidence="7 18">6-phosphogluconate dehydrogenase, decarboxylating</fullName>
        <ecNumber evidence="18">1.1.1.44</ecNumber>
    </recommendedName>
</protein>
<evidence type="ECO:0000256" key="7">
    <source>
        <dbReference type="ARBA" id="ARBA00018193"/>
    </source>
</evidence>
<evidence type="ECO:0000313" key="21">
    <source>
        <dbReference type="Proteomes" id="UP000651057"/>
    </source>
</evidence>
<dbReference type="SUPFAM" id="SSF52540">
    <property type="entry name" value="P-loop containing nucleoside triphosphate hydrolases"/>
    <property type="match status" value="1"/>
</dbReference>
<dbReference type="GO" id="GO:0046316">
    <property type="term" value="F:gluconokinase activity"/>
    <property type="evidence" value="ECO:0007669"/>
    <property type="project" value="UniProtKB-EC"/>
</dbReference>
<dbReference type="FunFam" id="1.10.1040.10:FF:000032">
    <property type="entry name" value="6-phosphogluconate dehydrogenase, decarboxylating"/>
    <property type="match status" value="1"/>
</dbReference>
<evidence type="ECO:0000256" key="17">
    <source>
        <dbReference type="ARBA" id="ARBA00048640"/>
    </source>
</evidence>
<comment type="subunit">
    <text evidence="6">Homodimer.</text>
</comment>
<keyword evidence="8" id="KW-0808">Transferase</keyword>
<evidence type="ECO:0000256" key="16">
    <source>
        <dbReference type="ARBA" id="ARBA00048090"/>
    </source>
</evidence>
<evidence type="ECO:0000256" key="15">
    <source>
        <dbReference type="ARBA" id="ARBA00023126"/>
    </source>
</evidence>
<dbReference type="InterPro" id="IPR027417">
    <property type="entry name" value="P-loop_NTPase"/>
</dbReference>
<dbReference type="Gene3D" id="1.20.5.320">
    <property type="entry name" value="6-Phosphogluconate Dehydrogenase, domain 3"/>
    <property type="match status" value="1"/>
</dbReference>
<dbReference type="Pfam" id="PF00393">
    <property type="entry name" value="6PGD"/>
    <property type="match status" value="1"/>
</dbReference>
<dbReference type="EMBL" id="JAERQJ010000002">
    <property type="protein sequence ID" value="MBL0683019.1"/>
    <property type="molecule type" value="Genomic_DNA"/>
</dbReference>
<evidence type="ECO:0000256" key="10">
    <source>
        <dbReference type="ARBA" id="ARBA00022777"/>
    </source>
</evidence>
<comment type="catalytic activity">
    <reaction evidence="16">
        <text>D-gluconate + ATP = 6-phospho-D-gluconate + ADP + H(+)</text>
        <dbReference type="Rhea" id="RHEA:19433"/>
        <dbReference type="ChEBI" id="CHEBI:15378"/>
        <dbReference type="ChEBI" id="CHEBI:18391"/>
        <dbReference type="ChEBI" id="CHEBI:30616"/>
        <dbReference type="ChEBI" id="CHEBI:58759"/>
        <dbReference type="ChEBI" id="CHEBI:456216"/>
        <dbReference type="EC" id="2.7.1.12"/>
    </reaction>
</comment>
<keyword evidence="14 18" id="KW-0311">Gluconate utilization</keyword>
<dbReference type="GO" id="GO:0005524">
    <property type="term" value="F:ATP binding"/>
    <property type="evidence" value="ECO:0007669"/>
    <property type="project" value="UniProtKB-KW"/>
</dbReference>
<comment type="similarity">
    <text evidence="5">Belongs to the gluconokinase GntK/GntV family.</text>
</comment>
<evidence type="ECO:0000256" key="4">
    <source>
        <dbReference type="ARBA" id="ARBA00008419"/>
    </source>
</evidence>
<evidence type="ECO:0000256" key="8">
    <source>
        <dbReference type="ARBA" id="ARBA00022679"/>
    </source>
</evidence>
<dbReference type="InterPro" id="IPR006113">
    <property type="entry name" value="6PGDH_Gnd/GntZ"/>
</dbReference>
<sequence>MIYIVCGVSGCGKTTIGKALSQELEIPFFDADDFHSKDNIKKMSEGFPLNDKDREPWLKKIALQIENWHRSEGAVLACSALKQEYREILTSIPSNYIQWIFLDGGFDLISKRLQARKDHFFKKELLASQFETLEKPSKGISVSIDQNVEEIIKQIITNLSIQKSQIGIVGLGVMGKSLARNCLSKKLKISVYNRQVLDKEVNVAQRFVNDQDDSNIIGFDNIESFVASIKRPRSIIIMVNAGRPIDLIVEAMVPFLTEGDCLIDGGNSHFKDTSRRTQHLSELGINYVGAGISGGEEGALYGPSIMPGGSKLGYQQSRKFLETIAAKDKNNIPCCAYIGPGGSGHYVKMVHNGIEYAEMQLLAEMYHLLRFYYNKKPNQISDIFNSWRTCGADSYLLEITADILLKEEKGDFLIDKILDKAGQKGTGGWSTIAALEIGMPLSTISESVMARNISGMKSKRVEASEVYQIQTTKVKEDDSRFLNALEKGYRASSIINHAIGFDLLANASKEYRWDLNLSDIARIWTNGCIIRSELMERISSLFKQSNETSLLLLPEIVSFMKDSVNPLTEIVSVGLKARTPLPVLSAAASYFLSYITQKSSANLIQAQRDYFGAHTYQRVDKPLTEYFHTNWKK</sequence>
<dbReference type="InterPro" id="IPR031322">
    <property type="entry name" value="Shikimate/glucono_kinase"/>
</dbReference>
<keyword evidence="21" id="KW-1185">Reference proteome</keyword>
<proteinExistence type="inferred from homology"/>
<evidence type="ECO:0000259" key="19">
    <source>
        <dbReference type="SMART" id="SM01350"/>
    </source>
</evidence>
<evidence type="ECO:0000256" key="11">
    <source>
        <dbReference type="ARBA" id="ARBA00022840"/>
    </source>
</evidence>
<dbReference type="PROSITE" id="PS00461">
    <property type="entry name" value="6PGD"/>
    <property type="match status" value="1"/>
</dbReference>
<keyword evidence="11" id="KW-0067">ATP-binding</keyword>
<evidence type="ECO:0000256" key="12">
    <source>
        <dbReference type="ARBA" id="ARBA00022857"/>
    </source>
</evidence>
<dbReference type="InterPro" id="IPR013328">
    <property type="entry name" value="6PGD_dom2"/>
</dbReference>
<gene>
    <name evidence="20" type="primary">gndA</name>
    <name evidence="20" type="ORF">JJQ60_05800</name>
</gene>
<keyword evidence="9" id="KW-0547">Nucleotide-binding</keyword>
<dbReference type="GO" id="GO:0004616">
    <property type="term" value="F:phosphogluconate dehydrogenase (decarboxylating) activity"/>
    <property type="evidence" value="ECO:0007669"/>
    <property type="project" value="UniProtKB-EC"/>
</dbReference>
<evidence type="ECO:0000256" key="14">
    <source>
        <dbReference type="ARBA" id="ARBA00023064"/>
    </source>
</evidence>
<dbReference type="Pfam" id="PF01202">
    <property type="entry name" value="SKI"/>
    <property type="match status" value="1"/>
</dbReference>
<dbReference type="InterPro" id="IPR006184">
    <property type="entry name" value="6PGdom_BS"/>
</dbReference>
<accession>A0A937D581</accession>
<keyword evidence="10" id="KW-0418">Kinase</keyword>
<evidence type="ECO:0000256" key="18">
    <source>
        <dbReference type="RuleBase" id="RU000485"/>
    </source>
</evidence>
<dbReference type="NCBIfam" id="NF006765">
    <property type="entry name" value="PRK09287.1"/>
    <property type="match status" value="1"/>
</dbReference>
<dbReference type="InterPro" id="IPR006001">
    <property type="entry name" value="Therm_gnt_kin"/>
</dbReference>
<dbReference type="Pfam" id="PF03446">
    <property type="entry name" value="NAD_binding_2"/>
    <property type="match status" value="1"/>
</dbReference>
<reference evidence="20" key="1">
    <citation type="submission" date="2021-01" db="EMBL/GenBank/DDBJ databases">
        <authorList>
            <person name="Zhong Y.L."/>
        </authorList>
    </citation>
    <scope>NUCLEOTIDE SEQUENCE</scope>
    <source>
        <strain evidence="20">KCTC 23302</strain>
    </source>
</reference>
<dbReference type="Gene3D" id="3.40.50.720">
    <property type="entry name" value="NAD(P)-binding Rossmann-like Domain"/>
    <property type="match status" value="1"/>
</dbReference>
<dbReference type="InterPro" id="IPR006114">
    <property type="entry name" value="6PGDH_C"/>
</dbReference>
<dbReference type="CDD" id="cd02021">
    <property type="entry name" value="GntK"/>
    <property type="match status" value="1"/>
</dbReference>
<dbReference type="GO" id="GO:0006098">
    <property type="term" value="P:pentose-phosphate shunt"/>
    <property type="evidence" value="ECO:0007669"/>
    <property type="project" value="UniProtKB-KW"/>
</dbReference>